<evidence type="ECO:0000313" key="3">
    <source>
        <dbReference type="Proteomes" id="UP000594638"/>
    </source>
</evidence>
<keyword evidence="3" id="KW-1185">Reference proteome</keyword>
<evidence type="ECO:0000259" key="1">
    <source>
        <dbReference type="Pfam" id="PF08268"/>
    </source>
</evidence>
<evidence type="ECO:0000313" key="2">
    <source>
        <dbReference type="EMBL" id="CAA3014960.1"/>
    </source>
</evidence>
<dbReference type="OrthoDB" id="906973at2759"/>
<gene>
    <name evidence="2" type="ORF">OLEA9_A086617</name>
</gene>
<accession>A0A8S0UBK3</accession>
<dbReference type="AlphaFoldDB" id="A0A8S0UBK3"/>
<protein>
    <recommendedName>
        <fullName evidence="1">F-box associated beta-propeller type 3 domain-containing protein</fullName>
    </recommendedName>
</protein>
<feature type="domain" description="F-box associated beta-propeller type 3" evidence="1">
    <location>
        <begin position="39"/>
        <end position="224"/>
    </location>
</feature>
<dbReference type="Gramene" id="OE9A086617T1">
    <property type="protein sequence ID" value="OE9A086617C1"/>
    <property type="gene ID" value="OE9A086617"/>
</dbReference>
<dbReference type="EMBL" id="CACTIH010007514">
    <property type="protein sequence ID" value="CAA3014960.1"/>
    <property type="molecule type" value="Genomic_DNA"/>
</dbReference>
<comment type="caution">
    <text evidence="2">The sequence shown here is derived from an EMBL/GenBank/DDBJ whole genome shotgun (WGS) entry which is preliminary data.</text>
</comment>
<name>A0A8S0UBK3_OLEEU</name>
<dbReference type="InterPro" id="IPR013187">
    <property type="entry name" value="F-box-assoc_dom_typ3"/>
</dbReference>
<dbReference type="Pfam" id="PF08268">
    <property type="entry name" value="FBA_3"/>
    <property type="match status" value="1"/>
</dbReference>
<reference evidence="2 3" key="1">
    <citation type="submission" date="2019-12" db="EMBL/GenBank/DDBJ databases">
        <authorList>
            <person name="Alioto T."/>
            <person name="Alioto T."/>
            <person name="Gomez Garrido J."/>
        </authorList>
    </citation>
    <scope>NUCLEOTIDE SEQUENCE [LARGE SCALE GENOMIC DNA]</scope>
</reference>
<dbReference type="Proteomes" id="UP000594638">
    <property type="component" value="Unassembled WGS sequence"/>
</dbReference>
<sequence>MDKHRRRTSCTMIYRNPIIKHENLVTSDENFDAGEGEDADFHLVAYHKGVILESNIKTGTHRLRNPAIRQMLDLPHITKYVGMCYIPETLDLKFVGLRYDTGGLLVYSVVTVDTNITWKRLNSSFMHGFPCLWPATKVIGTIFYCIRKGFDDDHEIDCLDLEIDKIISTVKIPHNFFSDWADVCPVVWNSKLSLASIEQGQLHVWVLENYSKHKWADSKFIISLTFLKFIGNMSSKDIMPCMMIGNKLWSWFSRDHCYRTFFSFDVESQKVRFIRSRTRIKIPYLYRPSLCSFKGMRPYGGNA</sequence>
<proteinExistence type="predicted"/>
<organism evidence="2 3">
    <name type="scientific">Olea europaea subsp. europaea</name>
    <dbReference type="NCBI Taxonomy" id="158383"/>
    <lineage>
        <taxon>Eukaryota</taxon>
        <taxon>Viridiplantae</taxon>
        <taxon>Streptophyta</taxon>
        <taxon>Embryophyta</taxon>
        <taxon>Tracheophyta</taxon>
        <taxon>Spermatophyta</taxon>
        <taxon>Magnoliopsida</taxon>
        <taxon>eudicotyledons</taxon>
        <taxon>Gunneridae</taxon>
        <taxon>Pentapetalae</taxon>
        <taxon>asterids</taxon>
        <taxon>lamiids</taxon>
        <taxon>Lamiales</taxon>
        <taxon>Oleaceae</taxon>
        <taxon>Oleeae</taxon>
        <taxon>Olea</taxon>
    </lineage>
</organism>